<sequence length="168" mass="17880">MRWLETTGIFSFLLLWKGVLGSPLRPQATPCDEIQDIITDYGTLGGTLQGAMILLRMDGTEAGNVSRQLLTLLDDATLNIQALYRLIPACGSAGSLLFKRQNSEVCDALSKVSADVAQVVVLIDELSATPDLPANLYIEALQEAADDAETKIVSVEAALQASDGCGQP</sequence>
<dbReference type="EMBL" id="LCTW02000023">
    <property type="protein sequence ID" value="KXX82007.1"/>
    <property type="molecule type" value="Genomic_DNA"/>
</dbReference>
<comment type="caution">
    <text evidence="2">The sequence shown here is derived from an EMBL/GenBank/DDBJ whole genome shotgun (WGS) entry which is preliminary data.</text>
</comment>
<dbReference type="AlphaFoldDB" id="A0A175WE13"/>
<name>A0A175WE13_9PEZI</name>
<dbReference type="VEuPathDB" id="FungiDB:MMYC01_201512"/>
<evidence type="ECO:0000313" key="2">
    <source>
        <dbReference type="EMBL" id="KXX82007.1"/>
    </source>
</evidence>
<accession>A0A175WE13</accession>
<reference evidence="2 3" key="1">
    <citation type="journal article" date="2016" name="Genome Announc.">
        <title>Genome Sequence of Madurella mycetomatis mm55, Isolated from a Human Mycetoma Case in Sudan.</title>
        <authorList>
            <person name="Smit S."/>
            <person name="Derks M.F."/>
            <person name="Bervoets S."/>
            <person name="Fahal A."/>
            <person name="van Leeuwen W."/>
            <person name="van Belkum A."/>
            <person name="van de Sande W.W."/>
        </authorList>
    </citation>
    <scope>NUCLEOTIDE SEQUENCE [LARGE SCALE GENOMIC DNA]</scope>
    <source>
        <strain evidence="3">mm55</strain>
    </source>
</reference>
<proteinExistence type="predicted"/>
<feature type="signal peptide" evidence="1">
    <location>
        <begin position="1"/>
        <end position="21"/>
    </location>
</feature>
<feature type="chain" id="PRO_5008043949" evidence="1">
    <location>
        <begin position="22"/>
        <end position="168"/>
    </location>
</feature>
<dbReference type="OrthoDB" id="10385392at2759"/>
<evidence type="ECO:0000313" key="3">
    <source>
        <dbReference type="Proteomes" id="UP000078237"/>
    </source>
</evidence>
<evidence type="ECO:0000256" key="1">
    <source>
        <dbReference type="SAM" id="SignalP"/>
    </source>
</evidence>
<keyword evidence="1" id="KW-0732">Signal</keyword>
<keyword evidence="3" id="KW-1185">Reference proteome</keyword>
<gene>
    <name evidence="2" type="ORF">MMYC01_201512</name>
</gene>
<organism evidence="2 3">
    <name type="scientific">Madurella mycetomatis</name>
    <dbReference type="NCBI Taxonomy" id="100816"/>
    <lineage>
        <taxon>Eukaryota</taxon>
        <taxon>Fungi</taxon>
        <taxon>Dikarya</taxon>
        <taxon>Ascomycota</taxon>
        <taxon>Pezizomycotina</taxon>
        <taxon>Sordariomycetes</taxon>
        <taxon>Sordariomycetidae</taxon>
        <taxon>Sordariales</taxon>
        <taxon>Sordariales incertae sedis</taxon>
        <taxon>Madurella</taxon>
    </lineage>
</organism>
<protein>
    <submittedName>
        <fullName evidence="2">Uncharacterized protein</fullName>
    </submittedName>
</protein>
<dbReference type="Proteomes" id="UP000078237">
    <property type="component" value="Unassembled WGS sequence"/>
</dbReference>